<proteinExistence type="predicted"/>
<evidence type="ECO:0000313" key="1">
    <source>
        <dbReference type="EMBL" id="KZM93902.1"/>
    </source>
</evidence>
<gene>
    <name evidence="1" type="ORF">DCAR_017147</name>
    <name evidence="2" type="ORF">DCAR_0519596</name>
</gene>
<reference evidence="2" key="2">
    <citation type="submission" date="2022-03" db="EMBL/GenBank/DDBJ databases">
        <title>Draft title - Genomic analysis of global carrot germplasm unveils the trajectory of domestication and the origin of high carotenoid orange carrot.</title>
        <authorList>
            <person name="Iorizzo M."/>
            <person name="Ellison S."/>
            <person name="Senalik D."/>
            <person name="Macko-Podgorni A."/>
            <person name="Grzebelus D."/>
            <person name="Bostan H."/>
            <person name="Rolling W."/>
            <person name="Curaba J."/>
            <person name="Simon P."/>
        </authorList>
    </citation>
    <scope>NUCLEOTIDE SEQUENCE</scope>
    <source>
        <tissue evidence="2">Leaf</tissue>
    </source>
</reference>
<dbReference type="Gramene" id="KZM93902">
    <property type="protein sequence ID" value="KZM93902"/>
    <property type="gene ID" value="DCAR_017147"/>
</dbReference>
<accession>A0A161ZZM1</accession>
<dbReference type="EMBL" id="LNRQ01000005">
    <property type="protein sequence ID" value="KZM93902.1"/>
    <property type="molecule type" value="Genomic_DNA"/>
</dbReference>
<dbReference type="EMBL" id="CP093347">
    <property type="protein sequence ID" value="WOH00238.1"/>
    <property type="molecule type" value="Genomic_DNA"/>
</dbReference>
<evidence type="ECO:0000313" key="3">
    <source>
        <dbReference type="Proteomes" id="UP000077755"/>
    </source>
</evidence>
<name>A0A161ZZM1_DAUCS</name>
<reference evidence="1" key="1">
    <citation type="journal article" date="2016" name="Nat. Genet.">
        <title>A high-quality carrot genome assembly provides new insights into carotenoid accumulation and asterid genome evolution.</title>
        <authorList>
            <person name="Iorizzo M."/>
            <person name="Ellison S."/>
            <person name="Senalik D."/>
            <person name="Zeng P."/>
            <person name="Satapoomin P."/>
            <person name="Huang J."/>
            <person name="Bowman M."/>
            <person name="Iovene M."/>
            <person name="Sanseverino W."/>
            <person name="Cavagnaro P."/>
            <person name="Yildiz M."/>
            <person name="Macko-Podgorni A."/>
            <person name="Moranska E."/>
            <person name="Grzebelus E."/>
            <person name="Grzebelus D."/>
            <person name="Ashrafi H."/>
            <person name="Zheng Z."/>
            <person name="Cheng S."/>
            <person name="Spooner D."/>
            <person name="Van Deynze A."/>
            <person name="Simon P."/>
        </authorList>
    </citation>
    <scope>NUCLEOTIDE SEQUENCE [LARGE SCALE GENOMIC DNA]</scope>
    <source>
        <tissue evidence="1">Leaf</tissue>
    </source>
</reference>
<protein>
    <submittedName>
        <fullName evidence="1">Uncharacterized protein</fullName>
    </submittedName>
</protein>
<organism evidence="1">
    <name type="scientific">Daucus carota subsp. sativus</name>
    <name type="common">Carrot</name>
    <dbReference type="NCBI Taxonomy" id="79200"/>
    <lineage>
        <taxon>Eukaryota</taxon>
        <taxon>Viridiplantae</taxon>
        <taxon>Streptophyta</taxon>
        <taxon>Embryophyta</taxon>
        <taxon>Tracheophyta</taxon>
        <taxon>Spermatophyta</taxon>
        <taxon>Magnoliopsida</taxon>
        <taxon>eudicotyledons</taxon>
        <taxon>Gunneridae</taxon>
        <taxon>Pentapetalae</taxon>
        <taxon>asterids</taxon>
        <taxon>campanulids</taxon>
        <taxon>Apiales</taxon>
        <taxon>Apiaceae</taxon>
        <taxon>Apioideae</taxon>
        <taxon>Scandiceae</taxon>
        <taxon>Daucinae</taxon>
        <taxon>Daucus</taxon>
        <taxon>Daucus sect. Daucus</taxon>
    </lineage>
</organism>
<dbReference type="Proteomes" id="UP000077755">
    <property type="component" value="Chromosome 5"/>
</dbReference>
<evidence type="ECO:0000313" key="2">
    <source>
        <dbReference type="EMBL" id="WOH00238.1"/>
    </source>
</evidence>
<dbReference type="AlphaFoldDB" id="A0A161ZZM1"/>
<sequence>MLMTEITGRLGEKLLKLIINTLRTESLYYKKPCNEAQHHSPQRDVDTEVEPPDEEVLNENFSIRRDDDVGLNQLESVDYDFDGENEL</sequence>
<keyword evidence="3" id="KW-1185">Reference proteome</keyword>